<dbReference type="EC" id="6.1.1.10" evidence="4"/>
<evidence type="ECO:0000256" key="10">
    <source>
        <dbReference type="ARBA" id="ARBA00022840"/>
    </source>
</evidence>
<evidence type="ECO:0000256" key="5">
    <source>
        <dbReference type="ARBA" id="ARBA00018753"/>
    </source>
</evidence>
<evidence type="ECO:0000256" key="15">
    <source>
        <dbReference type="ARBA" id="ARBA00047364"/>
    </source>
</evidence>
<proteinExistence type="predicted"/>
<comment type="caution">
    <text evidence="18">The sequence shown here is derived from an EMBL/GenBank/DDBJ whole genome shotgun (WGS) entry which is preliminary data.</text>
</comment>
<evidence type="ECO:0000256" key="7">
    <source>
        <dbReference type="ARBA" id="ARBA00022555"/>
    </source>
</evidence>
<dbReference type="FunFam" id="2.40.50.140:FF:000042">
    <property type="entry name" value="Methionine--tRNA ligase"/>
    <property type="match status" value="1"/>
</dbReference>
<keyword evidence="7 16" id="KW-0820">tRNA-binding</keyword>
<dbReference type="PANTHER" id="PTHR11586">
    <property type="entry name" value="TRNA-AMINOACYLATION COFACTOR ARC1 FAMILY MEMBER"/>
    <property type="match status" value="1"/>
</dbReference>
<evidence type="ECO:0000256" key="3">
    <source>
        <dbReference type="ARBA" id="ARBA00011738"/>
    </source>
</evidence>
<dbReference type="PROSITE" id="PS50886">
    <property type="entry name" value="TRBD"/>
    <property type="match status" value="1"/>
</dbReference>
<keyword evidence="13" id="KW-0030">Aminoacyl-tRNA synthetase</keyword>
<gene>
    <name evidence="18" type="primary">metG</name>
    <name evidence="18" type="ORF">ENR63_00430</name>
</gene>
<dbReference type="InterPro" id="IPR012340">
    <property type="entry name" value="NA-bd_OB-fold"/>
</dbReference>
<comment type="function">
    <text evidence="1">Is required not only for elongation of protein synthesis but also for the initiation of all mRNA translation through initiator tRNA(fMet) aminoacylation.</text>
</comment>
<dbReference type="GO" id="GO:0005737">
    <property type="term" value="C:cytoplasm"/>
    <property type="evidence" value="ECO:0007669"/>
    <property type="project" value="UniProtKB-SubCell"/>
</dbReference>
<keyword evidence="6" id="KW-0963">Cytoplasm</keyword>
<organism evidence="18">
    <name type="scientific">candidate division WWE3 bacterium</name>
    <dbReference type="NCBI Taxonomy" id="2053526"/>
    <lineage>
        <taxon>Bacteria</taxon>
        <taxon>Katanobacteria</taxon>
    </lineage>
</organism>
<dbReference type="CDD" id="cd02800">
    <property type="entry name" value="tRNA_bind_EcMetRS_like"/>
    <property type="match status" value="1"/>
</dbReference>
<keyword evidence="9" id="KW-0547">Nucleotide-binding</keyword>
<comment type="subcellular location">
    <subcellularLocation>
        <location evidence="2">Cytoplasm</location>
    </subcellularLocation>
</comment>
<dbReference type="Gene3D" id="2.40.50.140">
    <property type="entry name" value="Nucleic acid-binding proteins"/>
    <property type="match status" value="1"/>
</dbReference>
<dbReference type="GO" id="GO:0005524">
    <property type="term" value="F:ATP binding"/>
    <property type="evidence" value="ECO:0007669"/>
    <property type="project" value="UniProtKB-KW"/>
</dbReference>
<dbReference type="InterPro" id="IPR051270">
    <property type="entry name" value="Tyrosine-tRNA_ligase_regulator"/>
</dbReference>
<comment type="catalytic activity">
    <reaction evidence="15">
        <text>tRNA(Met) + L-methionine + ATP = L-methionyl-tRNA(Met) + AMP + diphosphate</text>
        <dbReference type="Rhea" id="RHEA:13481"/>
        <dbReference type="Rhea" id="RHEA-COMP:9667"/>
        <dbReference type="Rhea" id="RHEA-COMP:9698"/>
        <dbReference type="ChEBI" id="CHEBI:30616"/>
        <dbReference type="ChEBI" id="CHEBI:33019"/>
        <dbReference type="ChEBI" id="CHEBI:57844"/>
        <dbReference type="ChEBI" id="CHEBI:78442"/>
        <dbReference type="ChEBI" id="CHEBI:78530"/>
        <dbReference type="ChEBI" id="CHEBI:456215"/>
        <dbReference type="EC" id="6.1.1.10"/>
    </reaction>
</comment>
<dbReference type="SUPFAM" id="SSF50249">
    <property type="entry name" value="Nucleic acid-binding proteins"/>
    <property type="match status" value="1"/>
</dbReference>
<sequence length="114" mass="12628">MLEIKSTIKYEDFAKVDIRVAKVLNAENIEGSDKLLKLEVELGDEKRQILPGIKKWYSPTDLIGKKILIVANLEPRKMMGLESQGMVLAIESSVQDAPVLLEVGESANTGDFVL</sequence>
<accession>A0A7C4Y2B2</accession>
<dbReference type="InterPro" id="IPR002547">
    <property type="entry name" value="tRNA-bd_dom"/>
</dbReference>
<evidence type="ECO:0000259" key="17">
    <source>
        <dbReference type="PROSITE" id="PS50886"/>
    </source>
</evidence>
<evidence type="ECO:0000256" key="14">
    <source>
        <dbReference type="ARBA" id="ARBA00030904"/>
    </source>
</evidence>
<keyword evidence="12" id="KW-0648">Protein biosynthesis</keyword>
<evidence type="ECO:0000256" key="9">
    <source>
        <dbReference type="ARBA" id="ARBA00022741"/>
    </source>
</evidence>
<dbReference type="InterPro" id="IPR004495">
    <property type="entry name" value="Met-tRNA-synth_bsu_C"/>
</dbReference>
<evidence type="ECO:0000256" key="13">
    <source>
        <dbReference type="ARBA" id="ARBA00023146"/>
    </source>
</evidence>
<evidence type="ECO:0000256" key="2">
    <source>
        <dbReference type="ARBA" id="ARBA00004496"/>
    </source>
</evidence>
<evidence type="ECO:0000256" key="11">
    <source>
        <dbReference type="ARBA" id="ARBA00022884"/>
    </source>
</evidence>
<dbReference type="GO" id="GO:0004825">
    <property type="term" value="F:methionine-tRNA ligase activity"/>
    <property type="evidence" value="ECO:0007669"/>
    <property type="project" value="UniProtKB-EC"/>
</dbReference>
<keyword evidence="8 18" id="KW-0436">Ligase</keyword>
<dbReference type="GO" id="GO:0006431">
    <property type="term" value="P:methionyl-tRNA aminoacylation"/>
    <property type="evidence" value="ECO:0007669"/>
    <property type="project" value="InterPro"/>
</dbReference>
<keyword evidence="11 16" id="KW-0694">RNA-binding</keyword>
<keyword evidence="10" id="KW-0067">ATP-binding</keyword>
<dbReference type="Pfam" id="PF01588">
    <property type="entry name" value="tRNA_bind"/>
    <property type="match status" value="1"/>
</dbReference>
<evidence type="ECO:0000256" key="8">
    <source>
        <dbReference type="ARBA" id="ARBA00022598"/>
    </source>
</evidence>
<evidence type="ECO:0000256" key="6">
    <source>
        <dbReference type="ARBA" id="ARBA00022490"/>
    </source>
</evidence>
<evidence type="ECO:0000313" key="18">
    <source>
        <dbReference type="EMBL" id="HGW29381.1"/>
    </source>
</evidence>
<evidence type="ECO:0000256" key="1">
    <source>
        <dbReference type="ARBA" id="ARBA00003314"/>
    </source>
</evidence>
<reference evidence="18" key="1">
    <citation type="journal article" date="2020" name="mSystems">
        <title>Genome- and Community-Level Interaction Insights into Carbon Utilization and Element Cycling Functions of Hydrothermarchaeota in Hydrothermal Sediment.</title>
        <authorList>
            <person name="Zhou Z."/>
            <person name="Liu Y."/>
            <person name="Xu W."/>
            <person name="Pan J."/>
            <person name="Luo Z.H."/>
            <person name="Li M."/>
        </authorList>
    </citation>
    <scope>NUCLEOTIDE SEQUENCE [LARGE SCALE GENOMIC DNA]</scope>
    <source>
        <strain evidence="18">SpSt-417</strain>
    </source>
</reference>
<evidence type="ECO:0000256" key="16">
    <source>
        <dbReference type="PROSITE-ProRule" id="PRU00209"/>
    </source>
</evidence>
<evidence type="ECO:0000256" key="4">
    <source>
        <dbReference type="ARBA" id="ARBA00012838"/>
    </source>
</evidence>
<dbReference type="GO" id="GO:0000049">
    <property type="term" value="F:tRNA binding"/>
    <property type="evidence" value="ECO:0007669"/>
    <property type="project" value="UniProtKB-UniRule"/>
</dbReference>
<feature type="domain" description="TRNA-binding" evidence="17">
    <location>
        <begin position="12"/>
        <end position="114"/>
    </location>
</feature>
<dbReference type="NCBIfam" id="TIGR00399">
    <property type="entry name" value="metG_C_term"/>
    <property type="match status" value="1"/>
</dbReference>
<evidence type="ECO:0000256" key="12">
    <source>
        <dbReference type="ARBA" id="ARBA00022917"/>
    </source>
</evidence>
<comment type="subunit">
    <text evidence="3">Homodimer.</text>
</comment>
<name>A0A7C4Y2B2_UNCKA</name>
<dbReference type="PANTHER" id="PTHR11586:SF37">
    <property type="entry name" value="TRNA-BINDING DOMAIN-CONTAINING PROTEIN"/>
    <property type="match status" value="1"/>
</dbReference>
<dbReference type="AlphaFoldDB" id="A0A7C4Y2B2"/>
<dbReference type="EMBL" id="DSRT01000022">
    <property type="protein sequence ID" value="HGW29381.1"/>
    <property type="molecule type" value="Genomic_DNA"/>
</dbReference>
<protein>
    <recommendedName>
        <fullName evidence="5">Methionine--tRNA ligase</fullName>
        <ecNumber evidence="4">6.1.1.10</ecNumber>
    </recommendedName>
    <alternativeName>
        <fullName evidence="14">Methionyl-tRNA synthetase</fullName>
    </alternativeName>
</protein>